<keyword evidence="6" id="KW-0413">Isomerase</keyword>
<dbReference type="EMBL" id="CP036290">
    <property type="protein sequence ID" value="QDU84230.1"/>
    <property type="molecule type" value="Genomic_DNA"/>
</dbReference>
<dbReference type="InterPro" id="IPR020578">
    <property type="entry name" value="Aminotrans_V_PyrdxlP_BS"/>
</dbReference>
<keyword evidence="7" id="KW-1185">Reference proteome</keyword>
<organism evidence="6 7">
    <name type="scientific">Rohdeia mirabilis</name>
    <dbReference type="NCBI Taxonomy" id="2528008"/>
    <lineage>
        <taxon>Bacteria</taxon>
        <taxon>Pseudomonadati</taxon>
        <taxon>Planctomycetota</taxon>
        <taxon>Planctomycetia</taxon>
        <taxon>Planctomycetia incertae sedis</taxon>
        <taxon>Rohdeia</taxon>
    </lineage>
</organism>
<dbReference type="Proteomes" id="UP000319342">
    <property type="component" value="Chromosome"/>
</dbReference>
<comment type="similarity">
    <text evidence="3">Belongs to the class-V pyridoxal-phosphate-dependent aminotransferase family.</text>
</comment>
<evidence type="ECO:0000256" key="1">
    <source>
        <dbReference type="ARBA" id="ARBA00001933"/>
    </source>
</evidence>
<dbReference type="InterPro" id="IPR015421">
    <property type="entry name" value="PyrdxlP-dep_Trfase_major"/>
</dbReference>
<dbReference type="SUPFAM" id="SSF53383">
    <property type="entry name" value="PLP-dependent transferases"/>
    <property type="match status" value="1"/>
</dbReference>
<dbReference type="GO" id="GO:0045439">
    <property type="term" value="F:isopenicillin-N epimerase activity"/>
    <property type="evidence" value="ECO:0007669"/>
    <property type="project" value="UniProtKB-EC"/>
</dbReference>
<proteinExistence type="inferred from homology"/>
<name>A0A518CYC4_9BACT</name>
<feature type="domain" description="Aminotransferase class V" evidence="5">
    <location>
        <begin position="21"/>
        <end position="362"/>
    </location>
</feature>
<reference evidence="6 7" key="1">
    <citation type="submission" date="2019-02" db="EMBL/GenBank/DDBJ databases">
        <title>Deep-cultivation of Planctomycetes and their phenomic and genomic characterization uncovers novel biology.</title>
        <authorList>
            <person name="Wiegand S."/>
            <person name="Jogler M."/>
            <person name="Boedeker C."/>
            <person name="Pinto D."/>
            <person name="Vollmers J."/>
            <person name="Rivas-Marin E."/>
            <person name="Kohn T."/>
            <person name="Peeters S.H."/>
            <person name="Heuer A."/>
            <person name="Rast P."/>
            <person name="Oberbeckmann S."/>
            <person name="Bunk B."/>
            <person name="Jeske O."/>
            <person name="Meyerdierks A."/>
            <person name="Storesund J.E."/>
            <person name="Kallscheuer N."/>
            <person name="Luecker S."/>
            <person name="Lage O.M."/>
            <person name="Pohl T."/>
            <person name="Merkel B.J."/>
            <person name="Hornburger P."/>
            <person name="Mueller R.-W."/>
            <person name="Bruemmer F."/>
            <person name="Labrenz M."/>
            <person name="Spormann A.M."/>
            <person name="Op den Camp H."/>
            <person name="Overmann J."/>
            <person name="Amann R."/>
            <person name="Jetten M.S.M."/>
            <person name="Mascher T."/>
            <person name="Medema M.H."/>
            <person name="Devos D.P."/>
            <person name="Kaster A.-K."/>
            <person name="Ovreas L."/>
            <person name="Rohde M."/>
            <person name="Galperin M.Y."/>
            <person name="Jogler C."/>
        </authorList>
    </citation>
    <scope>NUCLEOTIDE SEQUENCE [LARGE SCALE GENOMIC DNA]</scope>
    <source>
        <strain evidence="6 7">Pla163</strain>
    </source>
</reference>
<dbReference type="OrthoDB" id="9804366at2"/>
<evidence type="ECO:0000259" key="5">
    <source>
        <dbReference type="Pfam" id="PF00266"/>
    </source>
</evidence>
<protein>
    <submittedName>
        <fullName evidence="6">Isopenicillin N epimerase</fullName>
        <ecNumber evidence="6">5.1.1.17</ecNumber>
    </submittedName>
</protein>
<evidence type="ECO:0000256" key="3">
    <source>
        <dbReference type="RuleBase" id="RU004075"/>
    </source>
</evidence>
<dbReference type="PROSITE" id="PS00595">
    <property type="entry name" value="AA_TRANSFER_CLASS_5"/>
    <property type="match status" value="1"/>
</dbReference>
<sequence>MSSRPAIGDRSGFSRLTATSYLAHAAVAPLADDVLARMQEGLAEQARAGVASIGPFVEWANAARDGFARLVGAAPDQVARVPSTSAGVAAIATGLRLAVGERILCFDGEFPTNVSPWQAAAARAGAHVDLCPLAPFERSHAEGLELVARRLAERPVRLVAVSAVQFQTGLALPVADLARLAHEHGARLFVDGIQAVGAVPLDVVRAGVDYLACGAHKWLMGPLGAAYLYLSPAARAELEPQIVGWMSHSEPDAFLFAPNELRYDRALDPGARVFEQGVLPFVQYAGSAVAIANLLELGVPRIHAHLQAFHDALEPQLARLGWRSRRSAEAAGRSGICSFAPPDGIDVGTVVAAAAERGVALTGPDGLLRVAPHWPNGLGEVDAVVDVLAGVVRG</sequence>
<dbReference type="InterPro" id="IPR015422">
    <property type="entry name" value="PyrdxlP-dep_Trfase_small"/>
</dbReference>
<evidence type="ECO:0000313" key="6">
    <source>
        <dbReference type="EMBL" id="QDU84230.1"/>
    </source>
</evidence>
<dbReference type="AlphaFoldDB" id="A0A518CYC4"/>
<accession>A0A518CYC4</accession>
<keyword evidence="2" id="KW-0663">Pyridoxal phosphate</keyword>
<evidence type="ECO:0000313" key="7">
    <source>
        <dbReference type="Proteomes" id="UP000319342"/>
    </source>
</evidence>
<dbReference type="Gene3D" id="3.40.640.10">
    <property type="entry name" value="Type I PLP-dependent aspartate aminotransferase-like (Major domain)"/>
    <property type="match status" value="1"/>
</dbReference>
<dbReference type="InterPro" id="IPR000192">
    <property type="entry name" value="Aminotrans_V_dom"/>
</dbReference>
<dbReference type="InterPro" id="IPR015424">
    <property type="entry name" value="PyrdxlP-dep_Trfase"/>
</dbReference>
<comment type="cofactor">
    <cofactor evidence="1 4">
        <name>pyridoxal 5'-phosphate</name>
        <dbReference type="ChEBI" id="CHEBI:597326"/>
    </cofactor>
</comment>
<evidence type="ECO:0000256" key="4">
    <source>
        <dbReference type="RuleBase" id="RU004504"/>
    </source>
</evidence>
<evidence type="ECO:0000256" key="2">
    <source>
        <dbReference type="ARBA" id="ARBA00022898"/>
    </source>
</evidence>
<gene>
    <name evidence="6" type="primary">cefD_1</name>
    <name evidence="6" type="ORF">Pla163_13370</name>
</gene>
<dbReference type="Pfam" id="PF00266">
    <property type="entry name" value="Aminotran_5"/>
    <property type="match status" value="1"/>
</dbReference>
<dbReference type="PANTHER" id="PTHR43586">
    <property type="entry name" value="CYSTEINE DESULFURASE"/>
    <property type="match status" value="1"/>
</dbReference>
<dbReference type="EC" id="5.1.1.17" evidence="6"/>
<dbReference type="Gene3D" id="3.90.1150.10">
    <property type="entry name" value="Aspartate Aminotransferase, domain 1"/>
    <property type="match status" value="1"/>
</dbReference>
<dbReference type="RefSeq" id="WP_145185404.1">
    <property type="nucleotide sequence ID" value="NZ_CP036290.1"/>
</dbReference>
<dbReference type="PANTHER" id="PTHR43586:SF15">
    <property type="entry name" value="BLR3095 PROTEIN"/>
    <property type="match status" value="1"/>
</dbReference>